<dbReference type="Proteomes" id="UP000199184">
    <property type="component" value="Unassembled WGS sequence"/>
</dbReference>
<sequence length="46" mass="5303">MEPEHREDRRDAEQRKTEHSEPSAEQATLTTPLASEGLEQVRDTHC</sequence>
<organism evidence="2 3">
    <name type="scientific">Bradyrhizobium shewense</name>
    <dbReference type="NCBI Taxonomy" id="1761772"/>
    <lineage>
        <taxon>Bacteria</taxon>
        <taxon>Pseudomonadati</taxon>
        <taxon>Pseudomonadota</taxon>
        <taxon>Alphaproteobacteria</taxon>
        <taxon>Hyphomicrobiales</taxon>
        <taxon>Nitrobacteraceae</taxon>
        <taxon>Bradyrhizobium</taxon>
    </lineage>
</organism>
<evidence type="ECO:0000256" key="1">
    <source>
        <dbReference type="SAM" id="MobiDB-lite"/>
    </source>
</evidence>
<reference evidence="3" key="1">
    <citation type="submission" date="2016-08" db="EMBL/GenBank/DDBJ databases">
        <authorList>
            <person name="Varghese N."/>
            <person name="Submissions Spin"/>
        </authorList>
    </citation>
    <scope>NUCLEOTIDE SEQUENCE [LARGE SCALE GENOMIC DNA]</scope>
    <source>
        <strain evidence="3">ERR11</strain>
    </source>
</reference>
<feature type="compositionally biased region" description="Basic and acidic residues" evidence="1">
    <location>
        <begin position="1"/>
        <end position="22"/>
    </location>
</feature>
<gene>
    <name evidence="2" type="ORF">GA0061098_103233</name>
</gene>
<protein>
    <submittedName>
        <fullName evidence="2">Uncharacterized protein</fullName>
    </submittedName>
</protein>
<feature type="region of interest" description="Disordered" evidence="1">
    <location>
        <begin position="1"/>
        <end position="46"/>
    </location>
</feature>
<accession>A0A1C3XSC5</accession>
<proteinExistence type="predicted"/>
<dbReference type="AlphaFoldDB" id="A0A1C3XSC5"/>
<feature type="compositionally biased region" description="Polar residues" evidence="1">
    <location>
        <begin position="23"/>
        <end position="33"/>
    </location>
</feature>
<keyword evidence="3" id="KW-1185">Reference proteome</keyword>
<name>A0A1C3XSC5_9BRAD</name>
<dbReference type="EMBL" id="FMAI01000032">
    <property type="protein sequence ID" value="SCB54916.1"/>
    <property type="molecule type" value="Genomic_DNA"/>
</dbReference>
<evidence type="ECO:0000313" key="3">
    <source>
        <dbReference type="Proteomes" id="UP000199184"/>
    </source>
</evidence>
<evidence type="ECO:0000313" key="2">
    <source>
        <dbReference type="EMBL" id="SCB54916.1"/>
    </source>
</evidence>